<comment type="caution">
    <text evidence="2">The sequence shown here is derived from an EMBL/GenBank/DDBJ whole genome shotgun (WGS) entry which is preliminary data.</text>
</comment>
<dbReference type="EMBL" id="JADKMA010000083">
    <property type="protein sequence ID" value="MBO8193456.1"/>
    <property type="molecule type" value="Genomic_DNA"/>
</dbReference>
<protein>
    <submittedName>
        <fullName evidence="2">Peptidase inhibitor family I36 protein</fullName>
    </submittedName>
</protein>
<reference evidence="2 3" key="1">
    <citation type="submission" date="2020-11" db="EMBL/GenBank/DDBJ databases">
        <title>Streptomyces spirodelae sp. nov., isolated from duckweed.</title>
        <authorList>
            <person name="Saimee Y."/>
            <person name="Duangmal K."/>
        </authorList>
    </citation>
    <scope>NUCLEOTIDE SEQUENCE [LARGE SCALE GENOMIC DNA]</scope>
    <source>
        <strain evidence="2 3">S16-07</strain>
    </source>
</reference>
<evidence type="ECO:0000313" key="2">
    <source>
        <dbReference type="EMBL" id="MBO8193456.1"/>
    </source>
</evidence>
<dbReference type="InterPro" id="IPR011024">
    <property type="entry name" value="G_crystallin-like"/>
</dbReference>
<keyword evidence="1" id="KW-0732">Signal</keyword>
<feature type="chain" id="PRO_5045363554" evidence="1">
    <location>
        <begin position="28"/>
        <end position="125"/>
    </location>
</feature>
<accession>A0ABS3XDQ2</accession>
<organism evidence="2 3">
    <name type="scientific">Streptomyces oryzae</name>
    <dbReference type="NCBI Taxonomy" id="1434886"/>
    <lineage>
        <taxon>Bacteria</taxon>
        <taxon>Bacillati</taxon>
        <taxon>Actinomycetota</taxon>
        <taxon>Actinomycetes</taxon>
        <taxon>Kitasatosporales</taxon>
        <taxon>Streptomycetaceae</taxon>
        <taxon>Streptomyces</taxon>
    </lineage>
</organism>
<dbReference type="Pfam" id="PF03995">
    <property type="entry name" value="Inhibitor_I36"/>
    <property type="match status" value="1"/>
</dbReference>
<dbReference type="Gene3D" id="2.60.20.10">
    <property type="entry name" value="Crystallins"/>
    <property type="match status" value="1"/>
</dbReference>
<name>A0ABS3XDQ2_9ACTN</name>
<dbReference type="SUPFAM" id="SSF49695">
    <property type="entry name" value="gamma-Crystallin-like"/>
    <property type="match status" value="1"/>
</dbReference>
<dbReference type="Proteomes" id="UP001519064">
    <property type="component" value="Unassembled WGS sequence"/>
</dbReference>
<proteinExistence type="predicted"/>
<dbReference type="RefSeq" id="WP_209240531.1">
    <property type="nucleotide sequence ID" value="NZ_JADKMA010000083.1"/>
</dbReference>
<gene>
    <name evidence="2" type="ORF">ITI46_17585</name>
</gene>
<evidence type="ECO:0000256" key="1">
    <source>
        <dbReference type="SAM" id="SignalP"/>
    </source>
</evidence>
<keyword evidence="3" id="KW-1185">Reference proteome</keyword>
<sequence>MKRTIAMGLGALSLSVTTLVGVAPAQAADSEINADCPGEQLCLYQYKNYDGSVSRHARNAKVKNLSSYNFNNRTSSIKNNTYRNFRLYSGASFSGASYTSRHDSSDSTLGNNNFDNKATSLRYLT</sequence>
<feature type="signal peptide" evidence="1">
    <location>
        <begin position="1"/>
        <end position="27"/>
    </location>
</feature>
<evidence type="ECO:0000313" key="3">
    <source>
        <dbReference type="Proteomes" id="UP001519064"/>
    </source>
</evidence>